<dbReference type="SMART" id="SM00382">
    <property type="entry name" value="AAA"/>
    <property type="match status" value="2"/>
</dbReference>
<dbReference type="PANTHER" id="PTHR11638">
    <property type="entry name" value="ATP-DEPENDENT CLP PROTEASE"/>
    <property type="match status" value="1"/>
</dbReference>
<dbReference type="Gene3D" id="3.40.50.300">
    <property type="entry name" value="P-loop containing nucleotide triphosphate hydrolases"/>
    <property type="match status" value="2"/>
</dbReference>
<feature type="domain" description="Clp R" evidence="8">
    <location>
        <begin position="2"/>
        <end position="146"/>
    </location>
</feature>
<dbReference type="GO" id="GO:0034605">
    <property type="term" value="P:cellular response to heat"/>
    <property type="evidence" value="ECO:0007669"/>
    <property type="project" value="TreeGrafter"/>
</dbReference>
<dbReference type="Gene3D" id="1.10.8.60">
    <property type="match status" value="2"/>
</dbReference>
<proteinExistence type="inferred from homology"/>
<dbReference type="InterPro" id="IPR041546">
    <property type="entry name" value="ClpA/ClpB_AAA_lid"/>
</dbReference>
<evidence type="ECO:0000256" key="7">
    <source>
        <dbReference type="SAM" id="Coils"/>
    </source>
</evidence>
<reference evidence="9 10" key="1">
    <citation type="submission" date="2016-11" db="EMBL/GenBank/DDBJ databases">
        <authorList>
            <person name="Jaros S."/>
            <person name="Januszkiewicz K."/>
            <person name="Wedrychowicz H."/>
        </authorList>
    </citation>
    <scope>NUCLEOTIDE SEQUENCE [LARGE SCALE GENOMIC DNA]</scope>
    <source>
        <strain evidence="9 10">DSM 17459</strain>
    </source>
</reference>
<dbReference type="PROSITE" id="PS00870">
    <property type="entry name" value="CLPAB_1"/>
    <property type="match status" value="1"/>
</dbReference>
<sequence length="820" mass="91062">MKERYTQQAKNALKLAEKTAKDCNHNYIGTEHLLLGLLKSHSGTAGMVLAEAGADDGKVMALIEKLIAPPSDILLDTPPGYTPRLEKILEGGQREAANYHSDQVGTEHLLLAMLKEYDCVGTRLLHTMGINIQKLYSDILVAMGEEGTLKKEDLQGGKTIKSSAGSATPTLDQYSRDLTEMARQGKLDPVIGREQEISRIIQILSRRTKNNPCLIGEPGVGKTAIAEGLAQRIVWGLVPESMLGKRVVVLDLSGMVAGSKYRGEFEERIKKVVSEVMENKGILLFIDELHTIIGAGGAEGALDASNILKPSLSRGEIQLIGATTIDEYRKYIEKDAALERRFQPVTVDEPTSEEAVAILKGLKPYYEQHHGVEIEDQAVEAAVAMSIRYINDRFLPDKAIDLIDEAASKVQLAGYKAPEGVVQGEKALQDILKRKEAAIKGNDFDTARELQAEQKEAEKRLEAAKARYERRCRQKKLTVKEEDVADVVSGWTKIPVKKLAEAESKRLAKLETILHKRVIGQEEAVLAVAKAVKRGRVGLKDPNRPIGSFLFLGPTGVGKTELSKALAEAVFGTEQAMIRVDMSEYMEKHSVSKMIGSPPGYVGYDEGGQLSEKVRRNPYSVILFDEVEKAHPDVFNILLQVLDDGHITDAQGRKIDFKQTIIIMTSNAGAQSIIEPKKLGFASVQDEKQDYQRMKDGVMDEVKRLFKPEFLNRIDETIVFHALNKEHIKKIVTILLANLIKRCKYQMDITLRVRESVKEYIAKEGYDPKYGARPLRRAIQSKIEDAMAEEILEGRIKNGDTVTISMSKEDIKFLVTPIND</sequence>
<dbReference type="CDD" id="cd00009">
    <property type="entry name" value="AAA"/>
    <property type="match status" value="1"/>
</dbReference>
<dbReference type="SMART" id="SM01086">
    <property type="entry name" value="ClpB_D2-small"/>
    <property type="match status" value="1"/>
</dbReference>
<dbReference type="Pfam" id="PF07724">
    <property type="entry name" value="AAA_2"/>
    <property type="match status" value="1"/>
</dbReference>
<dbReference type="FunFam" id="1.10.8.60:FF:000017">
    <property type="entry name" value="ATP-dependent chaperone ClpB"/>
    <property type="match status" value="1"/>
</dbReference>
<dbReference type="InterPro" id="IPR036628">
    <property type="entry name" value="Clp_N_dom_sf"/>
</dbReference>
<dbReference type="InterPro" id="IPR003959">
    <property type="entry name" value="ATPase_AAA_core"/>
</dbReference>
<keyword evidence="2 6" id="KW-0547">Nucleotide-binding</keyword>
<dbReference type="FunFam" id="3.40.50.300:FF:000025">
    <property type="entry name" value="ATP-dependent Clp protease subunit"/>
    <property type="match status" value="1"/>
</dbReference>
<dbReference type="GO" id="GO:0005737">
    <property type="term" value="C:cytoplasm"/>
    <property type="evidence" value="ECO:0007669"/>
    <property type="project" value="TreeGrafter"/>
</dbReference>
<accession>A0A1M5BJW4</accession>
<dbReference type="GO" id="GO:0006508">
    <property type="term" value="P:proteolysis"/>
    <property type="evidence" value="ECO:0007669"/>
    <property type="project" value="UniProtKB-KW"/>
</dbReference>
<evidence type="ECO:0000256" key="4">
    <source>
        <dbReference type="ARBA" id="ARBA00023186"/>
    </source>
</evidence>
<dbReference type="Gene3D" id="4.10.860.10">
    <property type="entry name" value="UVR domain"/>
    <property type="match status" value="1"/>
</dbReference>
<keyword evidence="4 6" id="KW-0143">Chaperone</keyword>
<dbReference type="SUPFAM" id="SSF81923">
    <property type="entry name" value="Double Clp-N motif"/>
    <property type="match status" value="1"/>
</dbReference>
<dbReference type="PROSITE" id="PS00871">
    <property type="entry name" value="CLPAB_2"/>
    <property type="match status" value="1"/>
</dbReference>
<evidence type="ECO:0000313" key="10">
    <source>
        <dbReference type="Proteomes" id="UP000184245"/>
    </source>
</evidence>
<dbReference type="InterPro" id="IPR027417">
    <property type="entry name" value="P-loop_NTPase"/>
</dbReference>
<evidence type="ECO:0000256" key="6">
    <source>
        <dbReference type="RuleBase" id="RU004432"/>
    </source>
</evidence>
<dbReference type="Pfam" id="PF17871">
    <property type="entry name" value="AAA_lid_9"/>
    <property type="match status" value="1"/>
</dbReference>
<dbReference type="Pfam" id="PF00004">
    <property type="entry name" value="AAA"/>
    <property type="match status" value="1"/>
</dbReference>
<dbReference type="InterPro" id="IPR019489">
    <property type="entry name" value="Clp_ATPase_C"/>
</dbReference>
<dbReference type="STRING" id="1122155.SAMN02745158_03700"/>
<keyword evidence="9" id="KW-0645">Protease</keyword>
<dbReference type="PRINTS" id="PR00300">
    <property type="entry name" value="CLPPROTEASEA"/>
</dbReference>
<evidence type="ECO:0000256" key="1">
    <source>
        <dbReference type="ARBA" id="ARBA00022737"/>
    </source>
</evidence>
<dbReference type="GO" id="GO:0005524">
    <property type="term" value="F:ATP binding"/>
    <property type="evidence" value="ECO:0007669"/>
    <property type="project" value="UniProtKB-KW"/>
</dbReference>
<dbReference type="Pfam" id="PF02861">
    <property type="entry name" value="Clp_N"/>
    <property type="match status" value="1"/>
</dbReference>
<dbReference type="AlphaFoldDB" id="A0A1M5BJW4"/>
<keyword evidence="9" id="KW-0378">Hydrolase</keyword>
<dbReference type="InterPro" id="IPR003593">
    <property type="entry name" value="AAA+_ATPase"/>
</dbReference>
<keyword evidence="1 5" id="KW-0677">Repeat</keyword>
<dbReference type="SUPFAM" id="SSF52540">
    <property type="entry name" value="P-loop containing nucleoside triphosphate hydrolases"/>
    <property type="match status" value="2"/>
</dbReference>
<evidence type="ECO:0000256" key="2">
    <source>
        <dbReference type="ARBA" id="ARBA00022741"/>
    </source>
</evidence>
<dbReference type="InterPro" id="IPR018368">
    <property type="entry name" value="ClpA/B_CS1"/>
</dbReference>
<dbReference type="Gene3D" id="1.10.1780.10">
    <property type="entry name" value="Clp, N-terminal domain"/>
    <property type="match status" value="1"/>
</dbReference>
<comment type="similarity">
    <text evidence="6">Belongs to the ClpA/ClpB family.</text>
</comment>
<name>A0A1M5BJW4_9CLOT</name>
<feature type="coiled-coil region" evidence="7">
    <location>
        <begin position="447"/>
        <end position="478"/>
    </location>
</feature>
<keyword evidence="7" id="KW-0175">Coiled coil</keyword>
<dbReference type="EMBL" id="FQVI01000027">
    <property type="protein sequence ID" value="SHF42746.1"/>
    <property type="molecule type" value="Genomic_DNA"/>
</dbReference>
<keyword evidence="10" id="KW-1185">Reference proteome</keyword>
<dbReference type="PROSITE" id="PS51903">
    <property type="entry name" value="CLP_R"/>
    <property type="match status" value="1"/>
</dbReference>
<evidence type="ECO:0000256" key="3">
    <source>
        <dbReference type="ARBA" id="ARBA00022840"/>
    </source>
</evidence>
<keyword evidence="3 6" id="KW-0067">ATP-binding</keyword>
<dbReference type="InterPro" id="IPR028299">
    <property type="entry name" value="ClpA/B_CS2"/>
</dbReference>
<dbReference type="CDD" id="cd19499">
    <property type="entry name" value="RecA-like_ClpB_Hsp104-like"/>
    <property type="match status" value="1"/>
</dbReference>
<gene>
    <name evidence="9" type="ORF">SAMN02745158_03700</name>
</gene>
<dbReference type="InterPro" id="IPR050130">
    <property type="entry name" value="ClpA_ClpB"/>
</dbReference>
<dbReference type="Pfam" id="PF10431">
    <property type="entry name" value="ClpB_D2-small"/>
    <property type="match status" value="1"/>
</dbReference>
<dbReference type="PANTHER" id="PTHR11638:SF175">
    <property type="entry name" value="ATP-DEPENDENT CLP PROTEASE, ATP-BINDING SUBUNIT CLPC"/>
    <property type="match status" value="1"/>
</dbReference>
<dbReference type="InterPro" id="IPR001270">
    <property type="entry name" value="ClpA/B"/>
</dbReference>
<dbReference type="RefSeq" id="WP_072854259.1">
    <property type="nucleotide sequence ID" value="NZ_FQVI01000027.1"/>
</dbReference>
<dbReference type="InterPro" id="IPR004176">
    <property type="entry name" value="Clp_R_N"/>
</dbReference>
<evidence type="ECO:0000259" key="8">
    <source>
        <dbReference type="PROSITE" id="PS51903"/>
    </source>
</evidence>
<dbReference type="GO" id="GO:0008233">
    <property type="term" value="F:peptidase activity"/>
    <property type="evidence" value="ECO:0007669"/>
    <property type="project" value="UniProtKB-KW"/>
</dbReference>
<organism evidence="9 10">
    <name type="scientific">Lactonifactor longoviformis DSM 17459</name>
    <dbReference type="NCBI Taxonomy" id="1122155"/>
    <lineage>
        <taxon>Bacteria</taxon>
        <taxon>Bacillati</taxon>
        <taxon>Bacillota</taxon>
        <taxon>Clostridia</taxon>
        <taxon>Eubacteriales</taxon>
        <taxon>Clostridiaceae</taxon>
        <taxon>Lactonifactor</taxon>
    </lineage>
</organism>
<dbReference type="Proteomes" id="UP000184245">
    <property type="component" value="Unassembled WGS sequence"/>
</dbReference>
<dbReference type="GO" id="GO:0016887">
    <property type="term" value="F:ATP hydrolysis activity"/>
    <property type="evidence" value="ECO:0007669"/>
    <property type="project" value="InterPro"/>
</dbReference>
<evidence type="ECO:0000313" key="9">
    <source>
        <dbReference type="EMBL" id="SHF42746.1"/>
    </source>
</evidence>
<evidence type="ECO:0000256" key="5">
    <source>
        <dbReference type="PROSITE-ProRule" id="PRU01251"/>
    </source>
</evidence>
<dbReference type="FunFam" id="3.40.50.300:FF:000010">
    <property type="entry name" value="Chaperone clpB 1, putative"/>
    <property type="match status" value="1"/>
</dbReference>
<protein>
    <submittedName>
        <fullName evidence="9">ATP-dependent Clp protease ATP-binding subunit ClpC</fullName>
    </submittedName>
</protein>
<dbReference type="OrthoDB" id="9803641at2"/>